<feature type="active site" description="Charge relay system" evidence="8">
    <location>
        <position position="375"/>
    </location>
</feature>
<dbReference type="SUPFAM" id="SSF53474">
    <property type="entry name" value="alpha/beta-Hydrolases"/>
    <property type="match status" value="1"/>
</dbReference>
<name>A0AA88ACL7_FICCA</name>
<protein>
    <recommendedName>
        <fullName evidence="7">Lipase</fullName>
    </recommendedName>
</protein>
<dbReference type="GO" id="GO:0016788">
    <property type="term" value="F:hydrolase activity, acting on ester bonds"/>
    <property type="evidence" value="ECO:0007669"/>
    <property type="project" value="InterPro"/>
</dbReference>
<keyword evidence="4 7" id="KW-0442">Lipid degradation</keyword>
<reference evidence="12" key="1">
    <citation type="submission" date="2023-07" db="EMBL/GenBank/DDBJ databases">
        <title>draft genome sequence of fig (Ficus carica).</title>
        <authorList>
            <person name="Takahashi T."/>
            <person name="Nishimura K."/>
        </authorList>
    </citation>
    <scope>NUCLEOTIDE SEQUENCE</scope>
</reference>
<dbReference type="EMBL" id="BTGU01000007">
    <property type="protein sequence ID" value="GMN37761.1"/>
    <property type="molecule type" value="Genomic_DNA"/>
</dbReference>
<evidence type="ECO:0000256" key="7">
    <source>
        <dbReference type="PIRNR" id="PIRNR000862"/>
    </source>
</evidence>
<dbReference type="Pfam" id="PF00561">
    <property type="entry name" value="Abhydrolase_1"/>
    <property type="match status" value="1"/>
</dbReference>
<keyword evidence="6" id="KW-0325">Glycoprotein</keyword>
<evidence type="ECO:0000313" key="13">
    <source>
        <dbReference type="Proteomes" id="UP001187192"/>
    </source>
</evidence>
<evidence type="ECO:0000256" key="8">
    <source>
        <dbReference type="PIRSR" id="PIRSR000862-1"/>
    </source>
</evidence>
<keyword evidence="2 10" id="KW-0732">Signal</keyword>
<evidence type="ECO:0000256" key="3">
    <source>
        <dbReference type="ARBA" id="ARBA00022801"/>
    </source>
</evidence>
<evidence type="ECO:0000256" key="4">
    <source>
        <dbReference type="ARBA" id="ARBA00022963"/>
    </source>
</evidence>
<evidence type="ECO:0000313" key="12">
    <source>
        <dbReference type="EMBL" id="GMN37761.1"/>
    </source>
</evidence>
<dbReference type="Proteomes" id="UP001187192">
    <property type="component" value="Unassembled WGS sequence"/>
</dbReference>
<keyword evidence="5" id="KW-0443">Lipid metabolism</keyword>
<dbReference type="PIRSF" id="PIRSF000862">
    <property type="entry name" value="Steryl_ester_lip"/>
    <property type="match status" value="1"/>
</dbReference>
<keyword evidence="9" id="KW-1133">Transmembrane helix</keyword>
<evidence type="ECO:0000259" key="11">
    <source>
        <dbReference type="Pfam" id="PF00561"/>
    </source>
</evidence>
<dbReference type="InterPro" id="IPR000073">
    <property type="entry name" value="AB_hydrolase_1"/>
</dbReference>
<feature type="domain" description="AB hydrolase-1" evidence="11">
    <location>
        <begin position="71"/>
        <end position="191"/>
    </location>
</feature>
<feature type="signal peptide" evidence="10">
    <location>
        <begin position="1"/>
        <end position="27"/>
    </location>
</feature>
<dbReference type="InterPro" id="IPR025483">
    <property type="entry name" value="Lipase_euk"/>
</dbReference>
<proteinExistence type="inferred from homology"/>
<dbReference type="FunFam" id="3.40.50.1820:FF:000057">
    <property type="entry name" value="Lipase"/>
    <property type="match status" value="1"/>
</dbReference>
<evidence type="ECO:0000256" key="1">
    <source>
        <dbReference type="ARBA" id="ARBA00010701"/>
    </source>
</evidence>
<dbReference type="AlphaFoldDB" id="A0AA88ACL7"/>
<accession>A0AA88ACL7</accession>
<evidence type="ECO:0000256" key="9">
    <source>
        <dbReference type="SAM" id="Phobius"/>
    </source>
</evidence>
<keyword evidence="13" id="KW-1185">Reference proteome</keyword>
<dbReference type="PANTHER" id="PTHR11005">
    <property type="entry name" value="LYSOSOMAL ACID LIPASE-RELATED"/>
    <property type="match status" value="1"/>
</dbReference>
<feature type="transmembrane region" description="Helical" evidence="9">
    <location>
        <begin position="74"/>
        <end position="96"/>
    </location>
</feature>
<keyword evidence="3 7" id="KW-0378">Hydrolase</keyword>
<evidence type="ECO:0000256" key="2">
    <source>
        <dbReference type="ARBA" id="ARBA00022729"/>
    </source>
</evidence>
<comment type="similarity">
    <text evidence="1 7">Belongs to the AB hydrolase superfamily. Lipase family.</text>
</comment>
<keyword evidence="9" id="KW-0812">Transmembrane</keyword>
<dbReference type="GO" id="GO:0016042">
    <property type="term" value="P:lipid catabolic process"/>
    <property type="evidence" value="ECO:0007669"/>
    <property type="project" value="UniProtKB-KW"/>
</dbReference>
<comment type="caution">
    <text evidence="12">The sequence shown here is derived from an EMBL/GenBank/DDBJ whole genome shotgun (WGS) entry which is preliminary data.</text>
</comment>
<organism evidence="12 13">
    <name type="scientific">Ficus carica</name>
    <name type="common">Common fig</name>
    <dbReference type="NCBI Taxonomy" id="3494"/>
    <lineage>
        <taxon>Eukaryota</taxon>
        <taxon>Viridiplantae</taxon>
        <taxon>Streptophyta</taxon>
        <taxon>Embryophyta</taxon>
        <taxon>Tracheophyta</taxon>
        <taxon>Spermatophyta</taxon>
        <taxon>Magnoliopsida</taxon>
        <taxon>eudicotyledons</taxon>
        <taxon>Gunneridae</taxon>
        <taxon>Pentapetalae</taxon>
        <taxon>rosids</taxon>
        <taxon>fabids</taxon>
        <taxon>Rosales</taxon>
        <taxon>Moraceae</taxon>
        <taxon>Ficeae</taxon>
        <taxon>Ficus</taxon>
    </lineage>
</organism>
<feature type="chain" id="PRO_5041674548" description="Lipase" evidence="10">
    <location>
        <begin position="28"/>
        <end position="406"/>
    </location>
</feature>
<dbReference type="Gene3D" id="3.40.50.1820">
    <property type="entry name" value="alpha/beta hydrolase"/>
    <property type="match status" value="1"/>
</dbReference>
<keyword evidence="9" id="KW-0472">Membrane</keyword>
<gene>
    <name evidence="12" type="ORF">TIFTF001_007090</name>
</gene>
<dbReference type="InterPro" id="IPR029058">
    <property type="entry name" value="AB_hydrolase_fold"/>
</dbReference>
<evidence type="ECO:0000256" key="6">
    <source>
        <dbReference type="ARBA" id="ARBA00023180"/>
    </source>
</evidence>
<feature type="active site" description="Charge relay system" evidence="8">
    <location>
        <position position="346"/>
    </location>
</feature>
<evidence type="ECO:0000256" key="10">
    <source>
        <dbReference type="SAM" id="SignalP"/>
    </source>
</evidence>
<evidence type="ECO:0000256" key="5">
    <source>
        <dbReference type="ARBA" id="ARBA00023098"/>
    </source>
</evidence>
<feature type="active site" description="Nucleophile" evidence="8">
    <location>
        <position position="183"/>
    </location>
</feature>
<sequence length="406" mass="45767">MAAKAAKAAAATTILFFLSLFASPIAGEPLNFSGYYNFNDPSPSDTLYDGFLLALPRVSSNSGNLRKNPGPPVLLLHGLFVLFLLRNWLLLTSLFASHKQAGDSWFLNSPEESLGFILADHGFDVWVGNVRGTRWSQRHVSLSVKDKDFWDWSWQELALHDLPAMLRYVNSVTNSKVFVVGHSQGTLMSLAGFTQRDIAEMVEAAGLLSPVGYLGHISSELILDMVNLHLDQACLFLVSILLSSIEIGESPFRVIFILLFHNMSVYWRNCCFNNSRVDFYLEFEPHPSSTKNLNHLFQMIRKDTFSKYDYGVFKNLMLYGQLKPPEFQIGDIPISLPLWIAYGGKDALADVTDVERAIKELKSTPDLVFLEKYGHLDFIVSVNAKEDMYDSLISFFKSREKSSSFK</sequence>